<name>Q1MP61_LAWIP</name>
<keyword evidence="2" id="KW-1185">Reference proteome</keyword>
<protein>
    <submittedName>
        <fullName evidence="1">NA</fullName>
    </submittedName>
</protein>
<evidence type="ECO:0000313" key="1">
    <source>
        <dbReference type="EMBL" id="CAJ55216.1"/>
    </source>
</evidence>
<evidence type="ECO:0000313" key="2">
    <source>
        <dbReference type="Proteomes" id="UP000002430"/>
    </source>
</evidence>
<sequence>MEGYMAVETGVVAQSKLQKILSEESGLYSQDPSGALSQPAPEDVQNFQKILEDDNQPQLNVISPSYHTQAIEPSVQTENIVPVEEVHEVEQIDLPTDVQDREIAINNSSQMVADLNTGVITPVELLRLQKVVGVVQTQAVTTTQVSQQVEQNISTFLKE</sequence>
<dbReference type="Proteomes" id="UP000002430">
    <property type="component" value="Chromosome"/>
</dbReference>
<dbReference type="STRING" id="363253.LI1162"/>
<dbReference type="KEGG" id="lip:LI1162"/>
<dbReference type="AlphaFoldDB" id="Q1MP61"/>
<reference evidence="1 2" key="1">
    <citation type="submission" date="2005-11" db="EMBL/GenBank/DDBJ databases">
        <title>The complete genome sequence of Lawsonia intracellularis: the causative agent of proliferative enteropathy.</title>
        <authorList>
            <person name="Kaur K."/>
            <person name="Zhang Q."/>
            <person name="Beckler D."/>
            <person name="Munir S."/>
            <person name="Li L."/>
            <person name="Kinsley K."/>
            <person name="Herron L."/>
            <person name="Peterson A."/>
            <person name="May B."/>
            <person name="Singh S."/>
            <person name="Gebhart C."/>
            <person name="Kapur V."/>
        </authorList>
    </citation>
    <scope>NUCLEOTIDE SEQUENCE [LARGE SCALE GENOMIC DNA]</scope>
    <source>
        <strain evidence="1 2">PHE/MN1-00</strain>
    </source>
</reference>
<gene>
    <name evidence="1" type="ordered locus">LI1162</name>
</gene>
<proteinExistence type="predicted"/>
<organism evidence="1 2">
    <name type="scientific">Lawsonia intracellularis (strain PHE/MN1-00)</name>
    <dbReference type="NCBI Taxonomy" id="363253"/>
    <lineage>
        <taxon>Bacteria</taxon>
        <taxon>Pseudomonadati</taxon>
        <taxon>Thermodesulfobacteriota</taxon>
        <taxon>Desulfovibrionia</taxon>
        <taxon>Desulfovibrionales</taxon>
        <taxon>Desulfovibrionaceae</taxon>
        <taxon>Lawsonia</taxon>
    </lineage>
</organism>
<dbReference type="HOGENOM" id="CLU_1693295_0_0_7"/>
<accession>Q1MP61</accession>
<dbReference type="EMBL" id="AM180252">
    <property type="protein sequence ID" value="CAJ55216.1"/>
    <property type="molecule type" value="Genomic_DNA"/>
</dbReference>